<dbReference type="PROSITE" id="PS51898">
    <property type="entry name" value="TYR_RECOMBINASE"/>
    <property type="match status" value="1"/>
</dbReference>
<keyword evidence="1" id="KW-0229">DNA integration</keyword>
<feature type="domain" description="Tyr recombinase" evidence="3">
    <location>
        <begin position="156"/>
        <end position="340"/>
    </location>
</feature>
<accession>A0ABX3MSE6</accession>
<dbReference type="InterPro" id="IPR050090">
    <property type="entry name" value="Tyrosine_recombinase_XerCD"/>
</dbReference>
<gene>
    <name evidence="4" type="ORF">BMI91_18350</name>
</gene>
<dbReference type="EMBL" id="MPZV01000005">
    <property type="protein sequence ID" value="OOY22619.1"/>
    <property type="molecule type" value="Genomic_DNA"/>
</dbReference>
<dbReference type="SUPFAM" id="SSF56349">
    <property type="entry name" value="DNA breaking-rejoining enzymes"/>
    <property type="match status" value="1"/>
</dbReference>
<evidence type="ECO:0000313" key="4">
    <source>
        <dbReference type="EMBL" id="OOY22619.1"/>
    </source>
</evidence>
<dbReference type="Pfam" id="PF00589">
    <property type="entry name" value="Phage_integrase"/>
    <property type="match status" value="1"/>
</dbReference>
<proteinExistence type="predicted"/>
<evidence type="ECO:0000256" key="1">
    <source>
        <dbReference type="ARBA" id="ARBA00022908"/>
    </source>
</evidence>
<dbReference type="Proteomes" id="UP000190787">
    <property type="component" value="Unassembled WGS sequence"/>
</dbReference>
<dbReference type="CDD" id="cd00796">
    <property type="entry name" value="INT_Rci_Hp1_C"/>
    <property type="match status" value="1"/>
</dbReference>
<evidence type="ECO:0000256" key="2">
    <source>
        <dbReference type="ARBA" id="ARBA00023172"/>
    </source>
</evidence>
<reference evidence="4 5" key="1">
    <citation type="submission" date="2016-11" db="EMBL/GenBank/DDBJ databases">
        <title>A multilocus sequence analysis scheme for characterization of bacteria in the genus Thioclava.</title>
        <authorList>
            <person name="Liu Y."/>
            <person name="Shao Z."/>
        </authorList>
    </citation>
    <scope>NUCLEOTIDE SEQUENCE [LARGE SCALE GENOMIC DNA]</scope>
    <source>
        <strain evidence="4 5">TAW-CT134</strain>
    </source>
</reference>
<protein>
    <recommendedName>
        <fullName evidence="3">Tyr recombinase domain-containing protein</fullName>
    </recommendedName>
</protein>
<sequence length="361" mass="41342">MPYRPKGSRNWHYDFQIRGRRFHGSCGTDDFEEAKAVEAEARVAARNAPEITRNFTLSEALGTYFADVSQDQPSARTTRSQFRSILTVIKPATPLSQLTDADLMRLRSSRRSEVSNATVNRTFASLARALRHMENKHGAAVPNLNFSATRLPEPKERVRELTIAEQKRLFEHLRRDLHPLVQFALMTGARQGSICQLRWRDIDVDTGRMKFKMKTDTGTSAKSMNFPMSREIKAMLATLEKSDDPDHAPYVFTFRVHNRKRAARRRILQNSTAFEHFRKAVNAADIEDFHFHDLRHTFATRMLRETKNIKMVSRLLGHSEITTTSRYAHVLDEDLADAIDGFSALSNNASRKPSRSAKKRP</sequence>
<dbReference type="InterPro" id="IPR002104">
    <property type="entry name" value="Integrase_catalytic"/>
</dbReference>
<dbReference type="InterPro" id="IPR011010">
    <property type="entry name" value="DNA_brk_join_enz"/>
</dbReference>
<keyword evidence="5" id="KW-1185">Reference proteome</keyword>
<keyword evidence="2" id="KW-0233">DNA recombination</keyword>
<dbReference type="InterPro" id="IPR013762">
    <property type="entry name" value="Integrase-like_cat_sf"/>
</dbReference>
<dbReference type="Gene3D" id="1.10.443.10">
    <property type="entry name" value="Intergrase catalytic core"/>
    <property type="match status" value="1"/>
</dbReference>
<organism evidence="4 5">
    <name type="scientific">Thioclava sediminum</name>
    <dbReference type="NCBI Taxonomy" id="1915319"/>
    <lineage>
        <taxon>Bacteria</taxon>
        <taxon>Pseudomonadati</taxon>
        <taxon>Pseudomonadota</taxon>
        <taxon>Alphaproteobacteria</taxon>
        <taxon>Rhodobacterales</taxon>
        <taxon>Paracoccaceae</taxon>
        <taxon>Thioclava</taxon>
    </lineage>
</organism>
<evidence type="ECO:0000259" key="3">
    <source>
        <dbReference type="PROSITE" id="PS51898"/>
    </source>
</evidence>
<dbReference type="PANTHER" id="PTHR30349:SF64">
    <property type="entry name" value="PROPHAGE INTEGRASE INTD-RELATED"/>
    <property type="match status" value="1"/>
</dbReference>
<name>A0ABX3MSE6_9RHOB</name>
<evidence type="ECO:0000313" key="5">
    <source>
        <dbReference type="Proteomes" id="UP000190787"/>
    </source>
</evidence>
<dbReference type="PANTHER" id="PTHR30349">
    <property type="entry name" value="PHAGE INTEGRASE-RELATED"/>
    <property type="match status" value="1"/>
</dbReference>
<comment type="caution">
    <text evidence="4">The sequence shown here is derived from an EMBL/GenBank/DDBJ whole genome shotgun (WGS) entry which is preliminary data.</text>
</comment>